<evidence type="ECO:0000313" key="3">
    <source>
        <dbReference type="Proteomes" id="UP000552709"/>
    </source>
</evidence>
<name>A0A7W8JUT4_9DEIO</name>
<dbReference type="PRINTS" id="PR00111">
    <property type="entry name" value="ABHYDROLASE"/>
</dbReference>
<dbReference type="EMBL" id="JACHFL010000005">
    <property type="protein sequence ID" value="MBB5363233.1"/>
    <property type="molecule type" value="Genomic_DNA"/>
</dbReference>
<dbReference type="PANTHER" id="PTHR43433">
    <property type="entry name" value="HYDROLASE, ALPHA/BETA FOLD FAMILY PROTEIN"/>
    <property type="match status" value="1"/>
</dbReference>
<dbReference type="Pfam" id="PF00561">
    <property type="entry name" value="Abhydrolase_1"/>
    <property type="match status" value="1"/>
</dbReference>
<comment type="caution">
    <text evidence="2">The sequence shown here is derived from an EMBL/GenBank/DDBJ whole genome shotgun (WGS) entry which is preliminary data.</text>
</comment>
<dbReference type="InterPro" id="IPR000073">
    <property type="entry name" value="AB_hydrolase_1"/>
</dbReference>
<accession>A0A7W8JUT4</accession>
<protein>
    <submittedName>
        <fullName evidence="2">Pimeloyl-ACP methyl ester carboxylesterase</fullName>
    </submittedName>
</protein>
<reference evidence="2 3" key="1">
    <citation type="submission" date="2020-08" db="EMBL/GenBank/DDBJ databases">
        <title>Genomic Encyclopedia of Type Strains, Phase IV (KMG-IV): sequencing the most valuable type-strain genomes for metagenomic binning, comparative biology and taxonomic classification.</title>
        <authorList>
            <person name="Goeker M."/>
        </authorList>
    </citation>
    <scope>NUCLEOTIDE SEQUENCE [LARGE SCALE GENOMIC DNA]</scope>
    <source>
        <strain evidence="2 3">DSM 27939</strain>
    </source>
</reference>
<dbReference type="SUPFAM" id="SSF53474">
    <property type="entry name" value="alpha/beta-Hydrolases"/>
    <property type="match status" value="1"/>
</dbReference>
<gene>
    <name evidence="2" type="ORF">HNQ08_002331</name>
</gene>
<dbReference type="PANTHER" id="PTHR43433:SF5">
    <property type="entry name" value="AB HYDROLASE-1 DOMAIN-CONTAINING PROTEIN"/>
    <property type="match status" value="1"/>
</dbReference>
<keyword evidence="3" id="KW-1185">Reference proteome</keyword>
<feature type="domain" description="AB hydrolase-1" evidence="1">
    <location>
        <begin position="32"/>
        <end position="265"/>
    </location>
</feature>
<dbReference type="InterPro" id="IPR029058">
    <property type="entry name" value="AB_hydrolase_fold"/>
</dbReference>
<dbReference type="Proteomes" id="UP000552709">
    <property type="component" value="Unassembled WGS sequence"/>
</dbReference>
<proteinExistence type="predicted"/>
<evidence type="ECO:0000313" key="2">
    <source>
        <dbReference type="EMBL" id="MBB5363233.1"/>
    </source>
</evidence>
<dbReference type="RefSeq" id="WP_184131784.1">
    <property type="nucleotide sequence ID" value="NZ_JACHFL010000005.1"/>
</dbReference>
<sequence>MIETDLTLDDGRTLHVYDTGAEGSKNPLTVFWHHGTPNVGAPPQPLFGAARRLNIRWVSHDRPGYGGSSPLPDRNVASAAHDVRQVADALDVGKFAVMGHSGGGPHALACAALLPGRVLGVVSVAAPAPYGVPGLDYFGGMTPSGAASLRAAVAGRLAKEAHEASAPEFDPEMFTPADHAALSGAWNWLNSVVGPAMNNGPGGLIADDLAYVSPWGFNPAQIEAPVLLLHGGQDRVVPPSHGEWLLAHVPTSELWRCPEDGHISVLGSGEAALEWLRARADQAGEMAR</sequence>
<dbReference type="InterPro" id="IPR050471">
    <property type="entry name" value="AB_hydrolase"/>
</dbReference>
<organism evidence="2 3">
    <name type="scientific">Deinococcus humi</name>
    <dbReference type="NCBI Taxonomy" id="662880"/>
    <lineage>
        <taxon>Bacteria</taxon>
        <taxon>Thermotogati</taxon>
        <taxon>Deinococcota</taxon>
        <taxon>Deinococci</taxon>
        <taxon>Deinococcales</taxon>
        <taxon>Deinococcaceae</taxon>
        <taxon>Deinococcus</taxon>
    </lineage>
</organism>
<dbReference type="Gene3D" id="3.40.50.1820">
    <property type="entry name" value="alpha/beta hydrolase"/>
    <property type="match status" value="1"/>
</dbReference>
<evidence type="ECO:0000259" key="1">
    <source>
        <dbReference type="Pfam" id="PF00561"/>
    </source>
</evidence>
<dbReference type="AlphaFoldDB" id="A0A7W8JUT4"/>